<dbReference type="VEuPathDB" id="FungiDB:HCDG_04874"/>
<dbReference type="Proteomes" id="UP000002624">
    <property type="component" value="Unassembled WGS sequence"/>
</dbReference>
<dbReference type="EMBL" id="GG692424">
    <property type="protein sequence ID" value="EER41228.1"/>
    <property type="molecule type" value="Genomic_DNA"/>
</dbReference>
<accession>C6HEK7</accession>
<gene>
    <name evidence="1" type="ORF">HCDG_04874</name>
</gene>
<proteinExistence type="predicted"/>
<name>C6HEK7_AJECH</name>
<dbReference type="HOGENOM" id="CLU_1767545_0_0_1"/>
<sequence>MRGYPTRSMIVRAKIEITRTAKVLWFPNYAWEPRERLNGRYCEIHVKTTLLGQVNQRPKLYDAVWNPTIPQSREDRNSANKTKDFVSSKLRNNVLGNVGEIIGGFMAYSMGKLSACQLAEGTQSTSDDRCFPWKAPVIAGQRRPAGQ</sequence>
<dbReference type="OMA" id="RYCEIHV"/>
<evidence type="ECO:0000313" key="1">
    <source>
        <dbReference type="EMBL" id="EER41228.1"/>
    </source>
</evidence>
<reference evidence="2" key="1">
    <citation type="submission" date="2009-05" db="EMBL/GenBank/DDBJ databases">
        <title>The genome sequence of Ajellomyces capsulatus strain H143.</title>
        <authorList>
            <person name="Champion M."/>
            <person name="Cuomo C.A."/>
            <person name="Ma L.-J."/>
            <person name="Henn M.R."/>
            <person name="Sil A."/>
            <person name="Goldman B."/>
            <person name="Young S.K."/>
            <person name="Kodira C.D."/>
            <person name="Zeng Q."/>
            <person name="Koehrsen M."/>
            <person name="Alvarado L."/>
            <person name="Berlin A.M."/>
            <person name="Borenstein D."/>
            <person name="Chen Z."/>
            <person name="Engels R."/>
            <person name="Freedman E."/>
            <person name="Gellesch M."/>
            <person name="Goldberg J."/>
            <person name="Griggs A."/>
            <person name="Gujja S."/>
            <person name="Heiman D.I."/>
            <person name="Hepburn T.A."/>
            <person name="Howarth C."/>
            <person name="Jen D."/>
            <person name="Larson L."/>
            <person name="Lewis B."/>
            <person name="Mehta T."/>
            <person name="Park D."/>
            <person name="Pearson M."/>
            <person name="Roberts A."/>
            <person name="Saif S."/>
            <person name="Shea T.D."/>
            <person name="Shenoy N."/>
            <person name="Sisk P."/>
            <person name="Stolte C."/>
            <person name="Sykes S."/>
            <person name="Walk T."/>
            <person name="White J."/>
            <person name="Yandava C."/>
            <person name="Klein B."/>
            <person name="McEwen J.G."/>
            <person name="Puccia R."/>
            <person name="Goldman G.H."/>
            <person name="Felipe M.S."/>
            <person name="Nino-Vega G."/>
            <person name="San-Blas G."/>
            <person name="Taylor J.W."/>
            <person name="Mendoza L."/>
            <person name="Galagan J.E."/>
            <person name="Nusbaum C."/>
            <person name="Birren B.W."/>
        </authorList>
    </citation>
    <scope>NUCLEOTIDE SEQUENCE [LARGE SCALE GENOMIC DNA]</scope>
    <source>
        <strain evidence="2">H143</strain>
    </source>
</reference>
<evidence type="ECO:0000313" key="2">
    <source>
        <dbReference type="Proteomes" id="UP000002624"/>
    </source>
</evidence>
<organism evidence="1 2">
    <name type="scientific">Ajellomyces capsulatus (strain H143)</name>
    <name type="common">Darling's disease fungus</name>
    <name type="synonym">Histoplasma capsulatum</name>
    <dbReference type="NCBI Taxonomy" id="544712"/>
    <lineage>
        <taxon>Eukaryota</taxon>
        <taxon>Fungi</taxon>
        <taxon>Dikarya</taxon>
        <taxon>Ascomycota</taxon>
        <taxon>Pezizomycotina</taxon>
        <taxon>Eurotiomycetes</taxon>
        <taxon>Eurotiomycetidae</taxon>
        <taxon>Onygenales</taxon>
        <taxon>Ajellomycetaceae</taxon>
        <taxon>Histoplasma</taxon>
    </lineage>
</organism>
<dbReference type="AlphaFoldDB" id="C6HEK7"/>
<protein>
    <submittedName>
        <fullName evidence="1">Uncharacterized protein</fullName>
    </submittedName>
</protein>